<dbReference type="CDD" id="cd05652">
    <property type="entry name" value="M20_ArgE_DapE-like_fungal"/>
    <property type="match status" value="1"/>
</dbReference>
<protein>
    <submittedName>
        <fullName evidence="6">Uncharacterized protein</fullName>
    </submittedName>
</protein>
<dbReference type="Proteomes" id="UP000070133">
    <property type="component" value="Unassembled WGS sequence"/>
</dbReference>
<dbReference type="GO" id="GO:0046872">
    <property type="term" value="F:metal ion binding"/>
    <property type="evidence" value="ECO:0007669"/>
    <property type="project" value="UniProtKB-KW"/>
</dbReference>
<sequence length="419" mass="45355">MKLVRQASLLQRSPQLRVPHVRRGYATLRNRGLAHDLVSFHRQLVEIESVSGNEKPLGEWLANSLQSQGYNVEKQYLSHQPERFNVLAWPGDVRDASVMLTSHIDTVPPFLPYRRDNNGTIYGRGSVDAKGSVAAQVLAVNNLLSTSQISPSDVSMLFVVGEEVGGVGMKLANELQLKPRVIIFGEPTEGKLVAGHKGIIVAHIHAKGQAAHSGYPWLGRSATDILVAAAARLRHLGDQLPQCEKYGKTTINLGLVEGGVALGVVAEKASAGLAVRIAAGSPGDIQSAITLAVREAVAPFLGSDMKESDIVELDFGSPGYGPIDLDCDVPGFDVTVVNYGTDIPWLRKTVRDQKRYLYGPGTIFVAHTDHESLTEADLLGAAKGYEKIVLHSLRKLRAEEPRTSYVTEKEVSEFSVLGC</sequence>
<dbReference type="InterPro" id="IPR050072">
    <property type="entry name" value="Peptidase_M20A"/>
</dbReference>
<evidence type="ECO:0000256" key="2">
    <source>
        <dbReference type="ARBA" id="ARBA00006247"/>
    </source>
</evidence>
<comment type="caution">
    <text evidence="6">The sequence shown here is derived from an EMBL/GenBank/DDBJ whole genome shotgun (WGS) entry which is preliminary data.</text>
</comment>
<dbReference type="InterPro" id="IPR001261">
    <property type="entry name" value="ArgE/DapE_CS"/>
</dbReference>
<proteinExistence type="inferred from homology"/>
<dbReference type="AlphaFoldDB" id="A0A139HRU7"/>
<dbReference type="SUPFAM" id="SSF55031">
    <property type="entry name" value="Bacterial exopeptidase dimerisation domain"/>
    <property type="match status" value="1"/>
</dbReference>
<dbReference type="PROSITE" id="PS00758">
    <property type="entry name" value="ARGE_DAPE_CPG2_1"/>
    <property type="match status" value="1"/>
</dbReference>
<organism evidence="6 7">
    <name type="scientific">Pseudocercospora eumusae</name>
    <dbReference type="NCBI Taxonomy" id="321146"/>
    <lineage>
        <taxon>Eukaryota</taxon>
        <taxon>Fungi</taxon>
        <taxon>Dikarya</taxon>
        <taxon>Ascomycota</taxon>
        <taxon>Pezizomycotina</taxon>
        <taxon>Dothideomycetes</taxon>
        <taxon>Dothideomycetidae</taxon>
        <taxon>Mycosphaerellales</taxon>
        <taxon>Mycosphaerellaceae</taxon>
        <taxon>Pseudocercospora</taxon>
    </lineage>
</organism>
<gene>
    <name evidence="6" type="ORF">AC578_8373</name>
</gene>
<dbReference type="SUPFAM" id="SSF53187">
    <property type="entry name" value="Zn-dependent exopeptidases"/>
    <property type="match status" value="1"/>
</dbReference>
<evidence type="ECO:0000313" key="6">
    <source>
        <dbReference type="EMBL" id="KXT05205.1"/>
    </source>
</evidence>
<keyword evidence="5" id="KW-0862">Zinc</keyword>
<comment type="similarity">
    <text evidence="2">Belongs to the peptidase M20A family.</text>
</comment>
<dbReference type="PANTHER" id="PTHR43808:SF8">
    <property type="entry name" value="PEPTIDASE M20 DIMERISATION DOMAIN-CONTAINING PROTEIN"/>
    <property type="match status" value="1"/>
</dbReference>
<reference evidence="6 7" key="1">
    <citation type="submission" date="2015-07" db="EMBL/GenBank/DDBJ databases">
        <title>Comparative genomics of the Sigatoka disease complex on banana suggests a link between parallel evolutionary changes in Pseudocercospora fijiensis and Pseudocercospora eumusae and increased virulence on the banana host.</title>
        <authorList>
            <person name="Chang T.-C."/>
            <person name="Salvucci A."/>
            <person name="Crous P.W."/>
            <person name="Stergiopoulos I."/>
        </authorList>
    </citation>
    <scope>NUCLEOTIDE SEQUENCE [LARGE SCALE GENOMIC DNA]</scope>
    <source>
        <strain evidence="6 7">CBS 114824</strain>
    </source>
</reference>
<name>A0A139HRU7_9PEZI</name>
<evidence type="ECO:0000256" key="3">
    <source>
        <dbReference type="ARBA" id="ARBA00022723"/>
    </source>
</evidence>
<dbReference type="EMBL" id="LFZN01000014">
    <property type="protein sequence ID" value="KXT05205.1"/>
    <property type="molecule type" value="Genomic_DNA"/>
</dbReference>
<dbReference type="STRING" id="321146.A0A139HRU7"/>
<dbReference type="InterPro" id="IPR002933">
    <property type="entry name" value="Peptidase_M20"/>
</dbReference>
<keyword evidence="7" id="KW-1185">Reference proteome</keyword>
<dbReference type="Gene3D" id="3.30.70.360">
    <property type="match status" value="1"/>
</dbReference>
<dbReference type="PROSITE" id="PS00759">
    <property type="entry name" value="ARGE_DAPE_CPG2_2"/>
    <property type="match status" value="1"/>
</dbReference>
<dbReference type="Pfam" id="PF01546">
    <property type="entry name" value="Peptidase_M20"/>
    <property type="match status" value="1"/>
</dbReference>
<dbReference type="PANTHER" id="PTHR43808">
    <property type="entry name" value="ACETYLORNITHINE DEACETYLASE"/>
    <property type="match status" value="1"/>
</dbReference>
<keyword evidence="3" id="KW-0479">Metal-binding</keyword>
<keyword evidence="4" id="KW-0378">Hydrolase</keyword>
<accession>A0A139HRU7</accession>
<dbReference type="GO" id="GO:0016787">
    <property type="term" value="F:hydrolase activity"/>
    <property type="evidence" value="ECO:0007669"/>
    <property type="project" value="UniProtKB-KW"/>
</dbReference>
<dbReference type="InterPro" id="IPR036264">
    <property type="entry name" value="Bact_exopeptidase_dim_dom"/>
</dbReference>
<evidence type="ECO:0000256" key="1">
    <source>
        <dbReference type="ARBA" id="ARBA00001947"/>
    </source>
</evidence>
<evidence type="ECO:0000256" key="4">
    <source>
        <dbReference type="ARBA" id="ARBA00022801"/>
    </source>
</evidence>
<dbReference type="Gene3D" id="3.40.630.10">
    <property type="entry name" value="Zn peptidases"/>
    <property type="match status" value="1"/>
</dbReference>
<dbReference type="OrthoDB" id="3064516at2759"/>
<evidence type="ECO:0000256" key="5">
    <source>
        <dbReference type="ARBA" id="ARBA00022833"/>
    </source>
</evidence>
<comment type="cofactor">
    <cofactor evidence="1">
        <name>Zn(2+)</name>
        <dbReference type="ChEBI" id="CHEBI:29105"/>
    </cofactor>
</comment>
<evidence type="ECO:0000313" key="7">
    <source>
        <dbReference type="Proteomes" id="UP000070133"/>
    </source>
</evidence>